<organism evidence="2 3">
    <name type="scientific">Thalictrum thalictroides</name>
    <name type="common">Rue-anemone</name>
    <name type="synonym">Anemone thalictroides</name>
    <dbReference type="NCBI Taxonomy" id="46969"/>
    <lineage>
        <taxon>Eukaryota</taxon>
        <taxon>Viridiplantae</taxon>
        <taxon>Streptophyta</taxon>
        <taxon>Embryophyta</taxon>
        <taxon>Tracheophyta</taxon>
        <taxon>Spermatophyta</taxon>
        <taxon>Magnoliopsida</taxon>
        <taxon>Ranunculales</taxon>
        <taxon>Ranunculaceae</taxon>
        <taxon>Thalictroideae</taxon>
        <taxon>Thalictrum</taxon>
    </lineage>
</organism>
<evidence type="ECO:0000313" key="2">
    <source>
        <dbReference type="EMBL" id="KAF5202340.1"/>
    </source>
</evidence>
<evidence type="ECO:0000259" key="1">
    <source>
        <dbReference type="Pfam" id="PF13966"/>
    </source>
</evidence>
<accession>A0A7J6X0T7</accession>
<keyword evidence="3" id="KW-1185">Reference proteome</keyword>
<gene>
    <name evidence="2" type="ORF">FRX31_008074</name>
</gene>
<dbReference type="AlphaFoldDB" id="A0A7J6X0T7"/>
<dbReference type="InterPro" id="IPR026960">
    <property type="entry name" value="RVT-Znf"/>
</dbReference>
<feature type="domain" description="Reverse transcriptase zinc-binding" evidence="1">
    <location>
        <begin position="70"/>
        <end position="160"/>
    </location>
</feature>
<proteinExistence type="predicted"/>
<sequence length="268" mass="31450">MFNLSEKKDGRVYEMRQITETTTSWNLHLRRNMHVWEEEQYNALQGTLAQINNEEGDDSWSWTKDNRGIFTVKSMYELISTPQNLSPSPHHPFPYTLVWKKPVPLNIKMFLWTLALGRTQTVDNLNRKGQTLDAVCVMCGMLEESILHLFLHCPKSLEIWAFFLGFNSDLYASIFETVSVTEWLLAWPKKRGNDLSLIVWQLLPVAIIWIIWKFRNGRTFSGKEITTGKMVMEIKGIIWYWGGIWPGRRRYRFQDLLSNWDDIINGAS</sequence>
<dbReference type="PANTHER" id="PTHR36617:SF15">
    <property type="entry name" value="REVERSE TRANSCRIPTASE ZINC-BINDING DOMAIN-CONTAINING PROTEIN"/>
    <property type="match status" value="1"/>
</dbReference>
<name>A0A7J6X0T7_THATH</name>
<dbReference type="PANTHER" id="PTHR36617">
    <property type="entry name" value="PROTEIN, PUTATIVE-RELATED"/>
    <property type="match status" value="1"/>
</dbReference>
<comment type="caution">
    <text evidence="2">The sequence shown here is derived from an EMBL/GenBank/DDBJ whole genome shotgun (WGS) entry which is preliminary data.</text>
</comment>
<dbReference type="Pfam" id="PF13966">
    <property type="entry name" value="zf-RVT"/>
    <property type="match status" value="1"/>
</dbReference>
<protein>
    <recommendedName>
        <fullName evidence="1">Reverse transcriptase zinc-binding domain-containing protein</fullName>
    </recommendedName>
</protein>
<dbReference type="Proteomes" id="UP000554482">
    <property type="component" value="Unassembled WGS sequence"/>
</dbReference>
<evidence type="ECO:0000313" key="3">
    <source>
        <dbReference type="Proteomes" id="UP000554482"/>
    </source>
</evidence>
<dbReference type="OrthoDB" id="1937542at2759"/>
<reference evidence="2 3" key="1">
    <citation type="submission" date="2020-06" db="EMBL/GenBank/DDBJ databases">
        <title>Transcriptomic and genomic resources for Thalictrum thalictroides and T. hernandezii: Facilitating candidate gene discovery in an emerging model plant lineage.</title>
        <authorList>
            <person name="Arias T."/>
            <person name="Riano-Pachon D.M."/>
            <person name="Di Stilio V.S."/>
        </authorList>
    </citation>
    <scope>NUCLEOTIDE SEQUENCE [LARGE SCALE GENOMIC DNA]</scope>
    <source>
        <strain evidence="3">cv. WT478/WT964</strain>
        <tissue evidence="2">Leaves</tissue>
    </source>
</reference>
<dbReference type="EMBL" id="JABWDY010008245">
    <property type="protein sequence ID" value="KAF5202340.1"/>
    <property type="molecule type" value="Genomic_DNA"/>
</dbReference>